<gene>
    <name evidence="1" type="ORF">N47_A09240</name>
</gene>
<sequence>MTLSADELATRAMALSGEARALLAEKLIESLDQESISAIWLTEAKKRRDEVRSGKVKAIPGIEVMQNVRKLFDCK</sequence>
<proteinExistence type="predicted"/>
<organism evidence="1">
    <name type="scientific">uncultured Desulfobacterium sp</name>
    <dbReference type="NCBI Taxonomy" id="201089"/>
    <lineage>
        <taxon>Bacteria</taxon>
        <taxon>Pseudomonadati</taxon>
        <taxon>Thermodesulfobacteriota</taxon>
        <taxon>Desulfobacteria</taxon>
        <taxon>Desulfobacterales</taxon>
        <taxon>Desulfobacteriaceae</taxon>
        <taxon>Desulfobacterium</taxon>
        <taxon>environmental samples</taxon>
    </lineage>
</organism>
<protein>
    <recommendedName>
        <fullName evidence="2">Addiction module component CHP02574 family protein</fullName>
    </recommendedName>
</protein>
<name>E1Y8K1_9BACT</name>
<accession>E1Y8K1</accession>
<evidence type="ECO:0008006" key="2">
    <source>
        <dbReference type="Google" id="ProtNLM"/>
    </source>
</evidence>
<dbReference type="EMBL" id="FR695864">
    <property type="protein sequence ID" value="CBX26895.1"/>
    <property type="molecule type" value="Genomic_DNA"/>
</dbReference>
<dbReference type="AlphaFoldDB" id="E1Y8K1"/>
<reference evidence="1" key="1">
    <citation type="journal article" date="2011" name="Environ. Microbiol.">
        <title>Genomic insights into the metabolic potential of the polycyclic aromatic hydrocarbon degrading sulfate-reducing Deltaproteobacterium N47.</title>
        <authorList>
            <person name="Bergmann F."/>
            <person name="Selesi D."/>
            <person name="Weinmaier T."/>
            <person name="Tischler P."/>
            <person name="Rattei T."/>
            <person name="Meckenstock R.U."/>
        </authorList>
    </citation>
    <scope>NUCLEOTIDE SEQUENCE</scope>
</reference>
<dbReference type="Pfam" id="PF09720">
    <property type="entry name" value="Unstab_antitox"/>
    <property type="match status" value="1"/>
</dbReference>
<dbReference type="InterPro" id="IPR013406">
    <property type="entry name" value="CHP02574_addiction_mod"/>
</dbReference>
<evidence type="ECO:0000313" key="1">
    <source>
        <dbReference type="EMBL" id="CBX26895.1"/>
    </source>
</evidence>